<dbReference type="InterPro" id="IPR017871">
    <property type="entry name" value="ABC_transporter-like_CS"/>
</dbReference>
<dbReference type="GO" id="GO:0042626">
    <property type="term" value="F:ATPase-coupled transmembrane transporter activity"/>
    <property type="evidence" value="ECO:0007669"/>
    <property type="project" value="TreeGrafter"/>
</dbReference>
<dbReference type="SMART" id="SM00382">
    <property type="entry name" value="AAA"/>
    <property type="match status" value="2"/>
</dbReference>
<evidence type="ECO:0000259" key="11">
    <source>
        <dbReference type="PROSITE" id="PS50893"/>
    </source>
</evidence>
<evidence type="ECO:0000256" key="8">
    <source>
        <dbReference type="ARBA" id="ARBA00022967"/>
    </source>
</evidence>
<dbReference type="GO" id="GO:0005524">
    <property type="term" value="F:ATP binding"/>
    <property type="evidence" value="ECO:0007669"/>
    <property type="project" value="UniProtKB-KW"/>
</dbReference>
<gene>
    <name evidence="13" type="ORF">ASJ35_01470</name>
    <name evidence="12" type="ORF">TQ39_01360</name>
</gene>
<comment type="caution">
    <text evidence="12">The sequence shown here is derived from an EMBL/GenBank/DDBJ whole genome shotgun (WGS) entry which is preliminary data.</text>
</comment>
<dbReference type="EMBL" id="JXXK01000001">
    <property type="protein sequence ID" value="KJF41485.1"/>
    <property type="molecule type" value="Genomic_DNA"/>
</dbReference>
<evidence type="ECO:0000256" key="9">
    <source>
        <dbReference type="ARBA" id="ARBA00023136"/>
    </source>
</evidence>
<keyword evidence="9" id="KW-0472">Membrane</keyword>
<evidence type="ECO:0000256" key="5">
    <source>
        <dbReference type="ARBA" id="ARBA00022737"/>
    </source>
</evidence>
<evidence type="ECO:0000256" key="3">
    <source>
        <dbReference type="ARBA" id="ARBA00022448"/>
    </source>
</evidence>
<comment type="function">
    <text evidence="10">Probably part of an ABC transporter complex. Responsible for energy coupling to the transport system.</text>
</comment>
<dbReference type="CDD" id="cd03225">
    <property type="entry name" value="ABC_cobalt_CbiO_domain1"/>
    <property type="match status" value="1"/>
</dbReference>
<dbReference type="PANTHER" id="PTHR43553:SF23">
    <property type="entry name" value="ABC TRANSPORTER ATP-BINDING COMPONENT"/>
    <property type="match status" value="1"/>
</dbReference>
<name>A0A0D8J3E4_9FIRM</name>
<dbReference type="InterPro" id="IPR027417">
    <property type="entry name" value="P-loop_NTPase"/>
</dbReference>
<sequence>MIRFDKVSFTYQESLQNGGLRDVDLTINKGECVLLCGRSGCGKTTLTRLVNGLIPYFYPGEVTGTTYVDGKNIQDYPIYEVSEYVGSVFQNPRSQFFNVDTDSEISFGMENLTYPREKMKERISKTVADLDIAHLTGRSIFELSGGEKQKVAFASIYAMSPSIYLLDEPSSNLDMDAIEDLRRTLELLKKQGKTILIAEHRIYYLRELVDRIAYMENGAISAVFSPSQFLSIPEEQRHSMGLRALDLSKVQPRAFAENSQKPILEVRNLSLFYKKKLVLDDLNLSAAPGEIIGIIGHNGAGKSTFSRTLCGLHTNCTGQILWDGKELNAKSRLKRSYMVMQDVSYQLFADTLEKECVFGIKHPDLDAAKQAMERLGIYEYRTHHPNTLSGGQKQRAAVAVSMVCRKDVLIFDEPTSGLDYDSMIQVAGLFQTLSKMGKVIFVVTHDYEFLAAACTRVIHLDNGKQQEDYPLSPDNLHRLHDFFLRSERRQNLEENGK</sequence>
<keyword evidence="7 12" id="KW-0067">ATP-binding</keyword>
<evidence type="ECO:0000256" key="6">
    <source>
        <dbReference type="ARBA" id="ARBA00022741"/>
    </source>
</evidence>
<evidence type="ECO:0000256" key="4">
    <source>
        <dbReference type="ARBA" id="ARBA00022475"/>
    </source>
</evidence>
<comment type="similarity">
    <text evidence="2">Belongs to the ABC transporter superfamily.</text>
</comment>
<dbReference type="Gene3D" id="3.40.50.300">
    <property type="entry name" value="P-loop containing nucleotide triphosphate hydrolases"/>
    <property type="match status" value="2"/>
</dbReference>
<dbReference type="PROSITE" id="PS50893">
    <property type="entry name" value="ABC_TRANSPORTER_2"/>
    <property type="match status" value="2"/>
</dbReference>
<evidence type="ECO:0000256" key="7">
    <source>
        <dbReference type="ARBA" id="ARBA00022840"/>
    </source>
</evidence>
<dbReference type="InterPro" id="IPR003439">
    <property type="entry name" value="ABC_transporter-like_ATP-bd"/>
</dbReference>
<keyword evidence="14" id="KW-1185">Reference proteome</keyword>
<evidence type="ECO:0000313" key="12">
    <source>
        <dbReference type="EMBL" id="KJF41485.1"/>
    </source>
</evidence>
<evidence type="ECO:0000256" key="1">
    <source>
        <dbReference type="ARBA" id="ARBA00004202"/>
    </source>
</evidence>
<evidence type="ECO:0000313" key="15">
    <source>
        <dbReference type="Proteomes" id="UP000053433"/>
    </source>
</evidence>
<keyword evidence="6" id="KW-0547">Nucleotide-binding</keyword>
<proteinExistence type="inferred from homology"/>
<keyword evidence="3" id="KW-0813">Transport</keyword>
<dbReference type="Proteomes" id="UP000053433">
    <property type="component" value="Unassembled WGS sequence"/>
</dbReference>
<reference evidence="12" key="1">
    <citation type="submission" date="2015-02" db="EMBL/GenBank/DDBJ databases">
        <title>A novel member of the family Ruminococcaceae isolated from human feces.</title>
        <authorList>
            <person name="Shkoporov A.N."/>
            <person name="Chaplin A.V."/>
            <person name="Motuzova O.V."/>
            <person name="Kafarskaia L.I."/>
            <person name="Khokhlova E.V."/>
            <person name="Efimov B.A."/>
        </authorList>
    </citation>
    <scope>NUCLEOTIDE SEQUENCE [LARGE SCALE GENOMIC DNA]</scope>
    <source>
        <strain evidence="12">585-1</strain>
    </source>
</reference>
<dbReference type="EMBL" id="LMUA01000001">
    <property type="protein sequence ID" value="KUE77970.1"/>
    <property type="molecule type" value="Genomic_DNA"/>
</dbReference>
<accession>A0A0D8J3E4</accession>
<dbReference type="InterPro" id="IPR003593">
    <property type="entry name" value="AAA+_ATPase"/>
</dbReference>
<dbReference type="PATRIC" id="fig|1550024.3.peg.304"/>
<dbReference type="GO" id="GO:0043190">
    <property type="term" value="C:ATP-binding cassette (ABC) transporter complex"/>
    <property type="evidence" value="ECO:0007669"/>
    <property type="project" value="TreeGrafter"/>
</dbReference>
<dbReference type="Pfam" id="PF00005">
    <property type="entry name" value="ABC_tran"/>
    <property type="match status" value="2"/>
</dbReference>
<accession>A0A0W7TVU7</accession>
<dbReference type="PROSITE" id="PS00211">
    <property type="entry name" value="ABC_TRANSPORTER_1"/>
    <property type="match status" value="2"/>
</dbReference>
<dbReference type="GO" id="GO:0016887">
    <property type="term" value="F:ATP hydrolysis activity"/>
    <property type="evidence" value="ECO:0007669"/>
    <property type="project" value="InterPro"/>
</dbReference>
<evidence type="ECO:0000256" key="2">
    <source>
        <dbReference type="ARBA" id="ARBA00005417"/>
    </source>
</evidence>
<evidence type="ECO:0000256" key="10">
    <source>
        <dbReference type="ARBA" id="ARBA00025157"/>
    </source>
</evidence>
<dbReference type="SUPFAM" id="SSF52540">
    <property type="entry name" value="P-loop containing nucleoside triphosphate hydrolases"/>
    <property type="match status" value="2"/>
</dbReference>
<dbReference type="InterPro" id="IPR050095">
    <property type="entry name" value="ECF_ABC_transporter_ATP-bd"/>
</dbReference>
<comment type="subcellular location">
    <subcellularLocation>
        <location evidence="1">Cell membrane</location>
        <topology evidence="1">Peripheral membrane protein</topology>
    </subcellularLocation>
</comment>
<evidence type="ECO:0000313" key="13">
    <source>
        <dbReference type="EMBL" id="KUE77970.1"/>
    </source>
</evidence>
<feature type="domain" description="ABC transporter" evidence="11">
    <location>
        <begin position="264"/>
        <end position="487"/>
    </location>
</feature>
<dbReference type="Proteomes" id="UP000032483">
    <property type="component" value="Unassembled WGS sequence"/>
</dbReference>
<dbReference type="InterPro" id="IPR015856">
    <property type="entry name" value="ABC_transpr_CbiO/EcfA_su"/>
</dbReference>
<organism evidence="12 14">
    <name type="scientific">Ruthenibacterium lactatiformans</name>
    <dbReference type="NCBI Taxonomy" id="1550024"/>
    <lineage>
        <taxon>Bacteria</taxon>
        <taxon>Bacillati</taxon>
        <taxon>Bacillota</taxon>
        <taxon>Clostridia</taxon>
        <taxon>Eubacteriales</taxon>
        <taxon>Oscillospiraceae</taxon>
        <taxon>Ruthenibacterium</taxon>
    </lineage>
</organism>
<evidence type="ECO:0000313" key="14">
    <source>
        <dbReference type="Proteomes" id="UP000032483"/>
    </source>
</evidence>
<protein>
    <submittedName>
        <fullName evidence="12">ABC transporter ATP-binding protein</fullName>
    </submittedName>
</protein>
<dbReference type="GeneID" id="78198880"/>
<dbReference type="RefSeq" id="WP_050004279.1">
    <property type="nucleotide sequence ID" value="NZ_JXXK01000001.1"/>
</dbReference>
<keyword evidence="8" id="KW-1278">Translocase</keyword>
<keyword evidence="5" id="KW-0677">Repeat</keyword>
<dbReference type="PANTHER" id="PTHR43553">
    <property type="entry name" value="HEAVY METAL TRANSPORTER"/>
    <property type="match status" value="1"/>
</dbReference>
<reference evidence="13 15" key="2">
    <citation type="submission" date="2015-10" db="EMBL/GenBank/DDBJ databases">
        <title>A novel member of the family Ruminococcaceae isolated from human faeces.</title>
        <authorList>
            <person name="Shkoporov A.N."/>
            <person name="Chaplin A.V."/>
            <person name="Motuzova O.V."/>
            <person name="Kafarskaia L.I."/>
            <person name="Efimov B.A."/>
        </authorList>
    </citation>
    <scope>NUCLEOTIDE SEQUENCE [LARGE SCALE GENOMIC DNA]</scope>
    <source>
        <strain evidence="13 15">668</strain>
    </source>
</reference>
<feature type="domain" description="ABC transporter" evidence="11">
    <location>
        <begin position="2"/>
        <end position="242"/>
    </location>
</feature>
<keyword evidence="4" id="KW-1003">Cell membrane</keyword>
<dbReference type="CDD" id="cd03226">
    <property type="entry name" value="ABC_cobalt_CbiO_domain2"/>
    <property type="match status" value="1"/>
</dbReference>
<dbReference type="AlphaFoldDB" id="A0A0D8J3E4"/>